<reference evidence="2 3" key="1">
    <citation type="submission" date="2020-02" db="EMBL/GenBank/DDBJ databases">
        <title>Identification and distribution of gene clusters putatively required for synthesis of sphingolipid metabolism inhibitors in phylogenetically diverse species of the filamentous fungus Fusarium.</title>
        <authorList>
            <person name="Kim H.-S."/>
            <person name="Busman M."/>
            <person name="Brown D.W."/>
            <person name="Divon H."/>
            <person name="Uhlig S."/>
            <person name="Proctor R.H."/>
        </authorList>
    </citation>
    <scope>NUCLEOTIDE SEQUENCE [LARGE SCALE GENOMIC DNA]</scope>
    <source>
        <strain evidence="2 3">NRRL 2903</strain>
    </source>
</reference>
<feature type="non-terminal residue" evidence="2">
    <location>
        <position position="455"/>
    </location>
</feature>
<dbReference type="InterPro" id="IPR011990">
    <property type="entry name" value="TPR-like_helical_dom_sf"/>
</dbReference>
<dbReference type="InterPro" id="IPR001810">
    <property type="entry name" value="F-box_dom"/>
</dbReference>
<dbReference type="PROSITE" id="PS50181">
    <property type="entry name" value="FBOX"/>
    <property type="match status" value="1"/>
</dbReference>
<protein>
    <recommendedName>
        <fullName evidence="1">F-box domain-containing protein</fullName>
    </recommendedName>
</protein>
<feature type="domain" description="F-box" evidence="1">
    <location>
        <begin position="66"/>
        <end position="115"/>
    </location>
</feature>
<name>A0AAN5YZL9_FUSAU</name>
<evidence type="ECO:0000313" key="3">
    <source>
        <dbReference type="Proteomes" id="UP000537989"/>
    </source>
</evidence>
<evidence type="ECO:0000313" key="2">
    <source>
        <dbReference type="EMBL" id="KAF5227377.1"/>
    </source>
</evidence>
<sequence>MLELAPRLPDGYLRLGKILRLQKKYEFAWKVYNAGIETGNNNHQAELPKFKKLQTARQPLHIRFYRRDPLKNPPEIIQRIFGYLDFATLVRCTGVSKGWRRYLSGHGNERLWRTLLFTKKIPINRPPGIKSIKKLISYSGKDVRQIIIDDASRFRLTQQKLLIILQGSKNLERLELKGSVDEDLTIPDTKGILKKLNHITLQDILIQKPKILSPLLQHASDNLQSLYINGLPQSGLYNDLQFPNLPSLKYLRIEESSKSSPFRLSTWRIAQKTPCLQQLYLRDVQLSMEIPTDTELDDYWPRLRAITLHGPDASDANTVQAVRQLTSQRGRHILQYMDFDFRWRVDHEGPLGLMVLLETLNQEQGMLSTDGFNKNCQYTDLRSLRLRQAIIPPLKLGKVLGDTLAAQKLHTLDIAFPLDHQGAPEGSSSTQHIQDHSWLRGDHGIRCIGLSEFRF</sequence>
<dbReference type="EMBL" id="JAAMOD010000599">
    <property type="protein sequence ID" value="KAF5227377.1"/>
    <property type="molecule type" value="Genomic_DNA"/>
</dbReference>
<dbReference type="InterPro" id="IPR032675">
    <property type="entry name" value="LRR_dom_sf"/>
</dbReference>
<dbReference type="SUPFAM" id="SSF48452">
    <property type="entry name" value="TPR-like"/>
    <property type="match status" value="1"/>
</dbReference>
<dbReference type="AlphaFoldDB" id="A0AAN5YZL9"/>
<dbReference type="SUPFAM" id="SSF81383">
    <property type="entry name" value="F-box domain"/>
    <property type="match status" value="1"/>
</dbReference>
<dbReference type="SMART" id="SM00256">
    <property type="entry name" value="FBOX"/>
    <property type="match status" value="1"/>
</dbReference>
<dbReference type="Pfam" id="PF12937">
    <property type="entry name" value="F-box-like"/>
    <property type="match status" value="1"/>
</dbReference>
<dbReference type="InterPro" id="IPR036047">
    <property type="entry name" value="F-box-like_dom_sf"/>
</dbReference>
<organism evidence="2 3">
    <name type="scientific">Fusarium austroamericanum</name>
    <dbReference type="NCBI Taxonomy" id="282268"/>
    <lineage>
        <taxon>Eukaryota</taxon>
        <taxon>Fungi</taxon>
        <taxon>Dikarya</taxon>
        <taxon>Ascomycota</taxon>
        <taxon>Pezizomycotina</taxon>
        <taxon>Sordariomycetes</taxon>
        <taxon>Hypocreomycetidae</taxon>
        <taxon>Hypocreales</taxon>
        <taxon>Nectriaceae</taxon>
        <taxon>Fusarium</taxon>
    </lineage>
</organism>
<dbReference type="SUPFAM" id="SSF52047">
    <property type="entry name" value="RNI-like"/>
    <property type="match status" value="1"/>
</dbReference>
<dbReference type="Proteomes" id="UP000537989">
    <property type="component" value="Unassembled WGS sequence"/>
</dbReference>
<proteinExistence type="predicted"/>
<accession>A0AAN5YZL9</accession>
<dbReference type="Gene3D" id="1.20.1280.50">
    <property type="match status" value="1"/>
</dbReference>
<gene>
    <name evidence="2" type="ORF">FAUST_11817</name>
</gene>
<keyword evidence="3" id="KW-1185">Reference proteome</keyword>
<dbReference type="Gene3D" id="3.80.10.10">
    <property type="entry name" value="Ribonuclease Inhibitor"/>
    <property type="match status" value="1"/>
</dbReference>
<evidence type="ECO:0000259" key="1">
    <source>
        <dbReference type="PROSITE" id="PS50181"/>
    </source>
</evidence>
<comment type="caution">
    <text evidence="2">The sequence shown here is derived from an EMBL/GenBank/DDBJ whole genome shotgun (WGS) entry which is preliminary data.</text>
</comment>